<proteinExistence type="predicted"/>
<evidence type="ECO:0000313" key="2">
    <source>
        <dbReference type="EMBL" id="CAF5143319.1"/>
    </source>
</evidence>
<gene>
    <name evidence="2" type="ORF">BYL167_LOCUS70642</name>
    <name evidence="1" type="ORF">CJN711_LOCUS21697</name>
</gene>
<dbReference type="Proteomes" id="UP000663855">
    <property type="component" value="Unassembled WGS sequence"/>
</dbReference>
<feature type="non-terminal residue" evidence="1">
    <location>
        <position position="1"/>
    </location>
</feature>
<protein>
    <submittedName>
        <fullName evidence="1">Uncharacterized protein</fullName>
    </submittedName>
</protein>
<sequence length="40" mass="4395">VTSLTRRLCSSVAVECNCCSRSNVDRRISCCCLSSPSERL</sequence>
<reference evidence="1" key="1">
    <citation type="submission" date="2021-02" db="EMBL/GenBank/DDBJ databases">
        <authorList>
            <person name="Nowell W R."/>
        </authorList>
    </citation>
    <scope>NUCLEOTIDE SEQUENCE</scope>
</reference>
<evidence type="ECO:0000313" key="3">
    <source>
        <dbReference type="Proteomes" id="UP000663855"/>
    </source>
</evidence>
<dbReference type="AlphaFoldDB" id="A0A815KH14"/>
<dbReference type="Proteomes" id="UP000681967">
    <property type="component" value="Unassembled WGS sequence"/>
</dbReference>
<organism evidence="1 3">
    <name type="scientific">Rotaria magnacalcarata</name>
    <dbReference type="NCBI Taxonomy" id="392030"/>
    <lineage>
        <taxon>Eukaryota</taxon>
        <taxon>Metazoa</taxon>
        <taxon>Spiralia</taxon>
        <taxon>Gnathifera</taxon>
        <taxon>Rotifera</taxon>
        <taxon>Eurotatoria</taxon>
        <taxon>Bdelloidea</taxon>
        <taxon>Philodinida</taxon>
        <taxon>Philodinidae</taxon>
        <taxon>Rotaria</taxon>
    </lineage>
</organism>
<name>A0A815KH14_9BILA</name>
<evidence type="ECO:0000313" key="1">
    <source>
        <dbReference type="EMBL" id="CAF1395603.1"/>
    </source>
</evidence>
<accession>A0A815KH14</accession>
<dbReference type="EMBL" id="CAJOBH010253264">
    <property type="protein sequence ID" value="CAF5143319.1"/>
    <property type="molecule type" value="Genomic_DNA"/>
</dbReference>
<dbReference type="EMBL" id="CAJNOV010010151">
    <property type="protein sequence ID" value="CAF1395603.1"/>
    <property type="molecule type" value="Genomic_DNA"/>
</dbReference>
<comment type="caution">
    <text evidence="1">The sequence shown here is derived from an EMBL/GenBank/DDBJ whole genome shotgun (WGS) entry which is preliminary data.</text>
</comment>